<dbReference type="Pfam" id="PF21089">
    <property type="entry name" value="PKS_DH_N"/>
    <property type="match status" value="1"/>
</dbReference>
<dbReference type="SUPFAM" id="SSF47336">
    <property type="entry name" value="ACP-like"/>
    <property type="match status" value="1"/>
</dbReference>
<dbReference type="InterPro" id="IPR009081">
    <property type="entry name" value="PP-bd_ACP"/>
</dbReference>
<dbReference type="Gene3D" id="3.40.47.10">
    <property type="match status" value="1"/>
</dbReference>
<dbReference type="Gene3D" id="3.40.50.720">
    <property type="entry name" value="NAD(P)-binding Rossmann-like Domain"/>
    <property type="match status" value="2"/>
</dbReference>
<dbReference type="STRING" id="35752.SAMN05421541_104539"/>
<proteinExistence type="predicted"/>
<dbReference type="InterPro" id="IPR014031">
    <property type="entry name" value="Ketoacyl_synth_C"/>
</dbReference>
<keyword evidence="6" id="KW-0511">Multifunctional enzyme</keyword>
<reference evidence="10 11" key="1">
    <citation type="submission" date="2016-10" db="EMBL/GenBank/DDBJ databases">
        <authorList>
            <person name="de Groot N.N."/>
        </authorList>
    </citation>
    <scope>NUCLEOTIDE SEQUENCE [LARGE SCALE GENOMIC DNA]</scope>
    <source>
        <strain evidence="10 11">DSM 43019</strain>
    </source>
</reference>
<name>A0A1I2EM77_9ACTN</name>
<dbReference type="OrthoDB" id="9778690at2"/>
<keyword evidence="2" id="KW-0596">Phosphopantetheine</keyword>
<dbReference type="CDD" id="cd08956">
    <property type="entry name" value="KR_3_FAS_SDR_x"/>
    <property type="match status" value="1"/>
</dbReference>
<dbReference type="GO" id="GO:0033068">
    <property type="term" value="P:macrolide biosynthetic process"/>
    <property type="evidence" value="ECO:0007669"/>
    <property type="project" value="UniProtKB-ARBA"/>
</dbReference>
<dbReference type="FunFam" id="3.40.47.10:FF:000019">
    <property type="entry name" value="Polyketide synthase type I"/>
    <property type="match status" value="1"/>
</dbReference>
<dbReference type="GO" id="GO:0004312">
    <property type="term" value="F:fatty acid synthase activity"/>
    <property type="evidence" value="ECO:0007669"/>
    <property type="project" value="TreeGrafter"/>
</dbReference>
<dbReference type="InterPro" id="IPR055123">
    <property type="entry name" value="SpnB-like_Rossmann"/>
</dbReference>
<dbReference type="SUPFAM" id="SSF53901">
    <property type="entry name" value="Thiolase-like"/>
    <property type="match status" value="1"/>
</dbReference>
<dbReference type="InterPro" id="IPR057326">
    <property type="entry name" value="KR_dom"/>
</dbReference>
<dbReference type="CDD" id="cd00833">
    <property type="entry name" value="PKS"/>
    <property type="match status" value="1"/>
</dbReference>
<dbReference type="InterPro" id="IPR036291">
    <property type="entry name" value="NAD(P)-bd_dom_sf"/>
</dbReference>
<dbReference type="SMART" id="SM00822">
    <property type="entry name" value="PKS_KR"/>
    <property type="match status" value="1"/>
</dbReference>
<dbReference type="PROSITE" id="PS00606">
    <property type="entry name" value="KS3_1"/>
    <property type="match status" value="1"/>
</dbReference>
<dbReference type="PANTHER" id="PTHR43775:SF51">
    <property type="entry name" value="INACTIVE PHENOLPHTHIOCEROL SYNTHESIS POLYKETIDE SYNTHASE TYPE I PKS1-RELATED"/>
    <property type="match status" value="1"/>
</dbReference>
<protein>
    <submittedName>
        <fullName evidence="10">Thioester reductase domain-containing protein</fullName>
    </submittedName>
</protein>
<dbReference type="SMART" id="SM00827">
    <property type="entry name" value="PKS_AT"/>
    <property type="match status" value="1"/>
</dbReference>
<evidence type="ECO:0000259" key="8">
    <source>
        <dbReference type="PROSITE" id="PS50075"/>
    </source>
</evidence>
<dbReference type="SUPFAM" id="SSF52151">
    <property type="entry name" value="FabD/lysophospholipase-like"/>
    <property type="match status" value="1"/>
</dbReference>
<accession>A0A1I2EM77</accession>
<dbReference type="InterPro" id="IPR020806">
    <property type="entry name" value="PKS_PP-bd"/>
</dbReference>
<dbReference type="GO" id="GO:0004315">
    <property type="term" value="F:3-oxoacyl-[acyl-carrier-protein] synthase activity"/>
    <property type="evidence" value="ECO:0007669"/>
    <property type="project" value="InterPro"/>
</dbReference>
<dbReference type="Gene3D" id="3.40.366.10">
    <property type="entry name" value="Malonyl-Coenzyme A Acyl Carrier Protein, domain 2"/>
    <property type="match status" value="1"/>
</dbReference>
<feature type="domain" description="Ketosynthase family 3 (KS3)" evidence="9">
    <location>
        <begin position="33"/>
        <end position="456"/>
    </location>
</feature>
<dbReference type="SMART" id="SM00826">
    <property type="entry name" value="PKS_DH"/>
    <property type="match status" value="1"/>
</dbReference>
<sequence length="2100" mass="219912">MSNEEKLVDYLKWVTADLQQARARIAELEDPQRDPVAVVGMSCRFPGAQNPDELWRVAVEERDEITPFPTDRGWDLDALYDPDPAKPGHIYIREAGFVATAGLFDAGFFGISPREALAMDPQQRLLLESAWEALEHAGIDPETLTGSRTGVFAGLVEQSYLDLDPPPEFEGYQMTSKLSSMASGRISYALGLQGPAVSIDTACSSALVAVHLAAQSLRRGESTLALAGAAYVAAHPGGYLDGSRQRGLAPDGRCKPFSAAADGIGWSEGAGVIVLERLADARRNGHRVLAVVRGSAVNSDGASNGLTAPNGLAQERVIRQALADAGLTTADVDAVEAHGTGTRLGDPIEAGALLATYGTGRPEGRPVLVGSLKSNVGHAQAAAGIGGIVKMVQALRHGVLPRTLHLDEPSPFVDWSAGDVELLTTTRPWPAVDRPRRGAVSAFGASGTNAHLLLEQAPAEEPSDEEPVAAGPLPWAVSAKTPAALRGQAARLAAHVRSLPAGDRPGVLRDLAYSLATTRTAFPHRAVVVATDRDAVLAGLDALATGATAEHLVTGTATDRGRTVFVFPGQGSQWPGMATALLASSDVFAGRIAECVKAFEPHLDWSLDDVLRGLPGAPSLDRVEVVQPALFAVHVALAAMWEAAGVRPDAVTGHSQGEIAAAVVAGAISLADGARVIAVRSRLARRLEGLGGMAAIGLPRADVERRLARFDGRLTLAVENGPASVLVAGERADLDELVAECAAAGARTKRFPADFPSHSPQVAVVEREMLDALREVRPRAAAVPLYSTVTGGRLDTTGMDASYWYANMRRPVEFAATVRALADAGHDTFIEVSAHPVLLASLRDNLGAEGLAGGTLRRDTDAVQTFQLAVAHVATHGVATDREHPFAGLNPRVTPLPTYAFEHTRYWHLGSGRSGDAGGLGLRDTAHPLLGAAVSLAGGDETVFTTRLPIPGTPAVTGATVLEMVSRAGDETGCTTVRELRTVIPLTLPARGGLQVQVRVGAPGDRGLRPVTVHARPAHSDGPWTRHADGTLGVAIAAAPEPITNWPSESGPAGGSPHRYTEVTLPESQAGDAGRYVLHPALLDRLLATAPGDGPVRAWRDWQVHATGATTVRARITPAGDGFSAVLADRAGRIVATLGAVERGPDDPVREPAPDAMLAVRWVPAEVTGPHPDHDWAVLVAADPDHPDRLRAALDRAAAATAVRYDCGGAHTDSASAGRAHVHTRRVLTLVRAWLADDRLTGIPLVITTGGAVPAGGPVTDPAAAAVWGQIRAAQSENPGRFLLADIDGDGDPYPMLSRLVASGVAQAAVRSGVLLIPRLRRIGATPSVPPWAPGGTVLVTGGTGALGALFAKHLVAAHGVADLVLTSRRGPAAPGADRLAAELAGLGARVRIVACDTGDRDALRRVLDDIPAQHPLTGIVHAAGVIDDGLITSATADRLDAVLRPKADGAWHLHELTRDLPLAGFVLFSSLAGVIGGAGQSSYAAANTFLDALATHRRGLGLPATSIAWGVWAISGAGGELSAADIDRIARAGYPPIATGAGTALFDAALACGEPGVVVAPLDPEALRARPDQVPPMLDTVLRLIRREAAGNDAARAGLIEELAALPAGERRDRLVDLVRAEAAAVLGHADPGGIPVDQRLSDLGFDSLTGVEFRNRLGMLAGLRLPPTFVFDHPTLLDAAGHLAGRLGGDEHGRPGGDGYDRPAGPDFAADLTLDDDIRPADEVHRFAADPREVLLTGATGFLGAYLLRDLMRQTRARVHCLIRGAGPDEARQRLLDNLDWYGLTGQIDPDRLIVVPGDLAAPRLGLTGDDYDTLARTVDAVYHAGAAVNWVQPYATVRAANVGGTAEILRLAARFRTVPVHYVSTLGVYVGRDTAGAGLRVGDPAGPGERLPTGYTQSKWVAEQIIDIARGRGLPVSVYRIDLIAGDSGSGACQSRDYVWLTLKGMVQSSAVPEPVPVRFRLMPVDYTSAAILHISRREQTAGGTFHVAGHGDIALEEMIDELRRTGYPLAELPTGDWRAAITGDPANALLPLLDAFDVMAAAPDRFYPPVDDRETVAALAGSGISCPPVTREFFRRHVEFFIDRGWFPAPADGGAA</sequence>
<dbReference type="PROSITE" id="PS52004">
    <property type="entry name" value="KS3_2"/>
    <property type="match status" value="1"/>
</dbReference>
<dbReference type="Gene3D" id="1.10.1200.10">
    <property type="entry name" value="ACP-like"/>
    <property type="match status" value="1"/>
</dbReference>
<dbReference type="InterPro" id="IPR016036">
    <property type="entry name" value="Malonyl_transacylase_ACP-bd"/>
</dbReference>
<keyword evidence="7" id="KW-0012">Acyltransferase</keyword>
<keyword evidence="11" id="KW-1185">Reference proteome</keyword>
<evidence type="ECO:0000313" key="10">
    <source>
        <dbReference type="EMBL" id="SFE93340.1"/>
    </source>
</evidence>
<dbReference type="Pfam" id="PF16197">
    <property type="entry name" value="KAsynt_C_assoc"/>
    <property type="match status" value="1"/>
</dbReference>
<dbReference type="Proteomes" id="UP000199645">
    <property type="component" value="Unassembled WGS sequence"/>
</dbReference>
<evidence type="ECO:0000256" key="4">
    <source>
        <dbReference type="ARBA" id="ARBA00022679"/>
    </source>
</evidence>
<dbReference type="InterPro" id="IPR014043">
    <property type="entry name" value="Acyl_transferase_dom"/>
</dbReference>
<dbReference type="Pfam" id="PF00109">
    <property type="entry name" value="ketoacyl-synt"/>
    <property type="match status" value="1"/>
</dbReference>
<dbReference type="Gene3D" id="3.10.129.110">
    <property type="entry name" value="Polyketide synthase dehydratase"/>
    <property type="match status" value="2"/>
</dbReference>
<dbReference type="Pfam" id="PF08990">
    <property type="entry name" value="Docking"/>
    <property type="match status" value="1"/>
</dbReference>
<dbReference type="Pfam" id="PF02801">
    <property type="entry name" value="Ketoacyl-synt_C"/>
    <property type="match status" value="1"/>
</dbReference>
<dbReference type="InterPro" id="IPR016039">
    <property type="entry name" value="Thiolase-like"/>
</dbReference>
<dbReference type="PANTHER" id="PTHR43775">
    <property type="entry name" value="FATTY ACID SYNTHASE"/>
    <property type="match status" value="1"/>
</dbReference>
<dbReference type="Pfam" id="PF22953">
    <property type="entry name" value="SpnB_Rossmann"/>
    <property type="match status" value="1"/>
</dbReference>
<dbReference type="GO" id="GO:0006633">
    <property type="term" value="P:fatty acid biosynthetic process"/>
    <property type="evidence" value="ECO:0007669"/>
    <property type="project" value="InterPro"/>
</dbReference>
<dbReference type="Pfam" id="PF00550">
    <property type="entry name" value="PP-binding"/>
    <property type="match status" value="1"/>
</dbReference>
<evidence type="ECO:0000256" key="3">
    <source>
        <dbReference type="ARBA" id="ARBA00022553"/>
    </source>
</evidence>
<dbReference type="InterPro" id="IPR001227">
    <property type="entry name" value="Ac_transferase_dom_sf"/>
</dbReference>
<feature type="domain" description="Carrier" evidence="8">
    <location>
        <begin position="1611"/>
        <end position="1689"/>
    </location>
</feature>
<dbReference type="InterPro" id="IPR014030">
    <property type="entry name" value="Ketoacyl_synth_N"/>
</dbReference>
<dbReference type="EMBL" id="FONV01000004">
    <property type="protein sequence ID" value="SFE93340.1"/>
    <property type="molecule type" value="Genomic_DNA"/>
</dbReference>
<dbReference type="InterPro" id="IPR013120">
    <property type="entry name" value="FAR_NAD-bd"/>
</dbReference>
<gene>
    <name evidence="10" type="ORF">SAMN05421541_104539</name>
</gene>
<organism evidence="10 11">
    <name type="scientific">Actinoplanes philippinensis</name>
    <dbReference type="NCBI Taxonomy" id="35752"/>
    <lineage>
        <taxon>Bacteria</taxon>
        <taxon>Bacillati</taxon>
        <taxon>Actinomycetota</taxon>
        <taxon>Actinomycetes</taxon>
        <taxon>Micromonosporales</taxon>
        <taxon>Micromonosporaceae</taxon>
        <taxon>Actinoplanes</taxon>
    </lineage>
</organism>
<dbReference type="FunFam" id="3.40.366.10:FF:000002">
    <property type="entry name" value="Probable polyketide synthase 2"/>
    <property type="match status" value="1"/>
</dbReference>
<evidence type="ECO:0000256" key="6">
    <source>
        <dbReference type="ARBA" id="ARBA00023268"/>
    </source>
</evidence>
<dbReference type="PROSITE" id="PS50075">
    <property type="entry name" value="CARRIER"/>
    <property type="match status" value="1"/>
</dbReference>
<keyword evidence="3" id="KW-0597">Phosphoprotein</keyword>
<dbReference type="FunFam" id="1.10.1200.10:FF:000007">
    <property type="entry name" value="Probable polyketide synthase pks17"/>
    <property type="match status" value="1"/>
</dbReference>
<comment type="cofactor">
    <cofactor evidence="1">
        <name>pantetheine 4'-phosphate</name>
        <dbReference type="ChEBI" id="CHEBI:47942"/>
    </cofactor>
</comment>
<evidence type="ECO:0000313" key="11">
    <source>
        <dbReference type="Proteomes" id="UP000199645"/>
    </source>
</evidence>
<dbReference type="NCBIfam" id="TIGR01746">
    <property type="entry name" value="Thioester-redct"/>
    <property type="match status" value="1"/>
</dbReference>
<dbReference type="Pfam" id="PF07993">
    <property type="entry name" value="NAD_binding_4"/>
    <property type="match status" value="1"/>
</dbReference>
<dbReference type="InterPro" id="IPR013968">
    <property type="entry name" value="PKS_KR"/>
</dbReference>
<dbReference type="InterPro" id="IPR020841">
    <property type="entry name" value="PKS_Beta-ketoAc_synthase_dom"/>
</dbReference>
<dbReference type="SMART" id="SM00823">
    <property type="entry name" value="PKS_PP"/>
    <property type="match status" value="1"/>
</dbReference>
<dbReference type="Pfam" id="PF08659">
    <property type="entry name" value="KR"/>
    <property type="match status" value="1"/>
</dbReference>
<dbReference type="Pfam" id="PF00698">
    <property type="entry name" value="Acyl_transf_1"/>
    <property type="match status" value="1"/>
</dbReference>
<dbReference type="SMART" id="SM01294">
    <property type="entry name" value="PKS_PP_betabranch"/>
    <property type="match status" value="1"/>
</dbReference>
<dbReference type="SUPFAM" id="SSF51735">
    <property type="entry name" value="NAD(P)-binding Rossmann-fold domains"/>
    <property type="match status" value="3"/>
</dbReference>
<dbReference type="SUPFAM" id="SSF55048">
    <property type="entry name" value="Probable ACP-binding domain of malonyl-CoA ACP transacylase"/>
    <property type="match status" value="1"/>
</dbReference>
<dbReference type="Gene3D" id="3.30.70.3290">
    <property type="match status" value="1"/>
</dbReference>
<evidence type="ECO:0000256" key="5">
    <source>
        <dbReference type="ARBA" id="ARBA00023194"/>
    </source>
</evidence>
<dbReference type="GO" id="GO:0031177">
    <property type="term" value="F:phosphopantetheine binding"/>
    <property type="evidence" value="ECO:0007669"/>
    <property type="project" value="InterPro"/>
</dbReference>
<keyword evidence="4" id="KW-0808">Transferase</keyword>
<evidence type="ECO:0000256" key="2">
    <source>
        <dbReference type="ARBA" id="ARBA00022450"/>
    </source>
</evidence>
<dbReference type="InterPro" id="IPR049552">
    <property type="entry name" value="PKS_DH_N"/>
</dbReference>
<dbReference type="InterPro" id="IPR042104">
    <property type="entry name" value="PKS_dehydratase_sf"/>
</dbReference>
<dbReference type="InterPro" id="IPR032821">
    <property type="entry name" value="PKS_assoc"/>
</dbReference>
<evidence type="ECO:0000259" key="9">
    <source>
        <dbReference type="PROSITE" id="PS52004"/>
    </source>
</evidence>
<dbReference type="SMART" id="SM00825">
    <property type="entry name" value="PKS_KS"/>
    <property type="match status" value="1"/>
</dbReference>
<dbReference type="InterPro" id="IPR036736">
    <property type="entry name" value="ACP-like_sf"/>
</dbReference>
<dbReference type="InterPro" id="IPR015083">
    <property type="entry name" value="NorB/c/GfsB-D-like_docking"/>
</dbReference>
<evidence type="ECO:0000256" key="7">
    <source>
        <dbReference type="ARBA" id="ARBA00023315"/>
    </source>
</evidence>
<dbReference type="InterPro" id="IPR010080">
    <property type="entry name" value="Thioester_reductase-like_dom"/>
</dbReference>
<dbReference type="InterPro" id="IPR016035">
    <property type="entry name" value="Acyl_Trfase/lysoPLipase"/>
</dbReference>
<dbReference type="InterPro" id="IPR050091">
    <property type="entry name" value="PKS_NRPS_Biosynth_Enz"/>
</dbReference>
<dbReference type="RefSeq" id="WP_093613422.1">
    <property type="nucleotide sequence ID" value="NZ_BOMT01000028.1"/>
</dbReference>
<dbReference type="InterPro" id="IPR020807">
    <property type="entry name" value="PKS_DH"/>
</dbReference>
<evidence type="ECO:0000256" key="1">
    <source>
        <dbReference type="ARBA" id="ARBA00001957"/>
    </source>
</evidence>
<dbReference type="InterPro" id="IPR018201">
    <property type="entry name" value="Ketoacyl_synth_AS"/>
</dbReference>
<dbReference type="CDD" id="cd05235">
    <property type="entry name" value="SDR_e1"/>
    <property type="match status" value="1"/>
</dbReference>
<keyword evidence="5" id="KW-0045">Antibiotic biosynthesis</keyword>